<evidence type="ECO:0000256" key="1">
    <source>
        <dbReference type="SAM" id="MobiDB-lite"/>
    </source>
</evidence>
<proteinExistence type="predicted"/>
<protein>
    <submittedName>
        <fullName evidence="2">Uncharacterized protein</fullName>
    </submittedName>
</protein>
<dbReference type="PANTHER" id="PTHR33386">
    <property type="entry name" value="OS02G0740600 PROTEIN"/>
    <property type="match status" value="1"/>
</dbReference>
<dbReference type="EMBL" id="BTGU01000021">
    <property type="protein sequence ID" value="GMN45743.1"/>
    <property type="molecule type" value="Genomic_DNA"/>
</dbReference>
<organism evidence="2 3">
    <name type="scientific">Ficus carica</name>
    <name type="common">Common fig</name>
    <dbReference type="NCBI Taxonomy" id="3494"/>
    <lineage>
        <taxon>Eukaryota</taxon>
        <taxon>Viridiplantae</taxon>
        <taxon>Streptophyta</taxon>
        <taxon>Embryophyta</taxon>
        <taxon>Tracheophyta</taxon>
        <taxon>Spermatophyta</taxon>
        <taxon>Magnoliopsida</taxon>
        <taxon>eudicotyledons</taxon>
        <taxon>Gunneridae</taxon>
        <taxon>Pentapetalae</taxon>
        <taxon>rosids</taxon>
        <taxon>fabids</taxon>
        <taxon>Rosales</taxon>
        <taxon>Moraceae</taxon>
        <taxon>Ficeae</taxon>
        <taxon>Ficus</taxon>
    </lineage>
</organism>
<keyword evidence="3" id="KW-1185">Reference proteome</keyword>
<dbReference type="Proteomes" id="UP001187192">
    <property type="component" value="Unassembled WGS sequence"/>
</dbReference>
<reference evidence="2" key="1">
    <citation type="submission" date="2023-07" db="EMBL/GenBank/DDBJ databases">
        <title>draft genome sequence of fig (Ficus carica).</title>
        <authorList>
            <person name="Takahashi T."/>
            <person name="Nishimura K."/>
        </authorList>
    </citation>
    <scope>NUCLEOTIDE SEQUENCE</scope>
</reference>
<evidence type="ECO:0000313" key="2">
    <source>
        <dbReference type="EMBL" id="GMN45743.1"/>
    </source>
</evidence>
<name>A0AA88D4K9_FICCA</name>
<dbReference type="PANTHER" id="PTHR33386:SF5">
    <property type="entry name" value="OS02G0740600 PROTEIN"/>
    <property type="match status" value="1"/>
</dbReference>
<feature type="region of interest" description="Disordered" evidence="1">
    <location>
        <begin position="207"/>
        <end position="261"/>
    </location>
</feature>
<comment type="caution">
    <text evidence="2">The sequence shown here is derived from an EMBL/GenBank/DDBJ whole genome shotgun (WGS) entry which is preliminary data.</text>
</comment>
<dbReference type="AlphaFoldDB" id="A0AA88D4K9"/>
<gene>
    <name evidence="2" type="ORF">TIFTF001_014921</name>
</gene>
<feature type="compositionally biased region" description="Polar residues" evidence="1">
    <location>
        <begin position="207"/>
        <end position="227"/>
    </location>
</feature>
<evidence type="ECO:0000313" key="3">
    <source>
        <dbReference type="Proteomes" id="UP001187192"/>
    </source>
</evidence>
<sequence length="278" mass="29367">MGLDGSWRSLDGLRRRSLDGSQGRGLDGLRQRSLDGSRRRGLDGLQRRSLDESRRRGLDGWRVLLANSSWRDPSRATHEFTGANISSGGEGVRLGHDLRLSRRWAAGATNTDPAVGGGFSGGRGLDIGGAWVSGIWLAGGRRRGLGAGGGFAGRGAAGRGVCVSQARPGGPGSGGGSPSPVGPGRRSLFKSEGVKFYTINSMANDSPWSHWQGNNQSPNSEPNTNSGDGKAAKFKQKVREKLAKTKAVASSGVKKVKDGTSSGVQWIKDKCHEIKRKH</sequence>
<accession>A0AA88D4K9</accession>
<feature type="region of interest" description="Disordered" evidence="1">
    <location>
        <begin position="162"/>
        <end position="187"/>
    </location>
</feature>